<proteinExistence type="inferred from homology"/>
<feature type="domain" description="Lipoyl-binding" evidence="8">
    <location>
        <begin position="2"/>
        <end position="77"/>
    </location>
</feature>
<dbReference type="Gene3D" id="2.40.50.100">
    <property type="match status" value="1"/>
</dbReference>
<evidence type="ECO:0000313" key="10">
    <source>
        <dbReference type="EMBL" id="TGK35484.1"/>
    </source>
</evidence>
<dbReference type="InterPro" id="IPR004167">
    <property type="entry name" value="PSBD"/>
</dbReference>
<feature type="region of interest" description="Disordered" evidence="7">
    <location>
        <begin position="95"/>
        <end position="193"/>
    </location>
</feature>
<comment type="caution">
    <text evidence="10">The sequence shown here is derived from an EMBL/GenBank/DDBJ whole genome shotgun (WGS) entry which is preliminary data.</text>
</comment>
<dbReference type="GO" id="GO:0006086">
    <property type="term" value="P:pyruvate decarboxylation to acetyl-CoA"/>
    <property type="evidence" value="ECO:0007669"/>
    <property type="project" value="InterPro"/>
</dbReference>
<protein>
    <recommendedName>
        <fullName evidence="6">Dihydrolipoamide acetyltransferase component of pyruvate dehydrogenase complex</fullName>
        <ecNumber evidence="6">2.3.1.-</ecNumber>
    </recommendedName>
</protein>
<dbReference type="InterPro" id="IPR001078">
    <property type="entry name" value="2-oxoacid_DH_actylTfrase"/>
</dbReference>
<dbReference type="CDD" id="cd06849">
    <property type="entry name" value="lipoyl_domain"/>
    <property type="match status" value="1"/>
</dbReference>
<dbReference type="InterPro" id="IPR003016">
    <property type="entry name" value="2-oxoA_DH_lipoyl-BS"/>
</dbReference>
<keyword evidence="4 6" id="KW-0450">Lipoyl</keyword>
<dbReference type="PANTHER" id="PTHR23151">
    <property type="entry name" value="DIHYDROLIPOAMIDE ACETYL/SUCCINYL-TRANSFERASE-RELATED"/>
    <property type="match status" value="1"/>
</dbReference>
<accession>A0A5F1Z0R5</accession>
<dbReference type="PROSITE" id="PS00189">
    <property type="entry name" value="LIPOYL"/>
    <property type="match status" value="1"/>
</dbReference>
<dbReference type="GO" id="GO:0016746">
    <property type="term" value="F:acyltransferase activity"/>
    <property type="evidence" value="ECO:0007669"/>
    <property type="project" value="UniProtKB-KW"/>
</dbReference>
<name>A0A5F1Z0R5_9LEPT</name>
<dbReference type="PROSITE" id="PS50968">
    <property type="entry name" value="BIOTINYL_LIPOYL"/>
    <property type="match status" value="1"/>
</dbReference>
<dbReference type="PROSITE" id="PS51826">
    <property type="entry name" value="PSBD"/>
    <property type="match status" value="1"/>
</dbReference>
<dbReference type="InterPro" id="IPR011053">
    <property type="entry name" value="Single_hybrid_motif"/>
</dbReference>
<dbReference type="SUPFAM" id="SSF52777">
    <property type="entry name" value="CoA-dependent acyltransferases"/>
    <property type="match status" value="1"/>
</dbReference>
<comment type="cofactor">
    <cofactor evidence="1 6">
        <name>(R)-lipoate</name>
        <dbReference type="ChEBI" id="CHEBI:83088"/>
    </cofactor>
</comment>
<dbReference type="Gene3D" id="3.30.559.10">
    <property type="entry name" value="Chloramphenicol acetyltransferase-like domain"/>
    <property type="match status" value="1"/>
</dbReference>
<evidence type="ECO:0000259" key="8">
    <source>
        <dbReference type="PROSITE" id="PS50968"/>
    </source>
</evidence>
<dbReference type="PANTHER" id="PTHR23151:SF90">
    <property type="entry name" value="DIHYDROLIPOYLLYSINE-RESIDUE ACETYLTRANSFERASE COMPONENT OF PYRUVATE DEHYDROGENASE COMPLEX, MITOCHONDRIAL-RELATED"/>
    <property type="match status" value="1"/>
</dbReference>
<evidence type="ECO:0000256" key="2">
    <source>
        <dbReference type="ARBA" id="ARBA00007317"/>
    </source>
</evidence>
<dbReference type="InterPro" id="IPR045257">
    <property type="entry name" value="E2/Pdx1"/>
</dbReference>
<evidence type="ECO:0000313" key="11">
    <source>
        <dbReference type="Proteomes" id="UP000298277"/>
    </source>
</evidence>
<dbReference type="RefSeq" id="WP_135590413.1">
    <property type="nucleotide sequence ID" value="NZ_RQEZ01000037.1"/>
</dbReference>
<evidence type="ECO:0000256" key="3">
    <source>
        <dbReference type="ARBA" id="ARBA00022679"/>
    </source>
</evidence>
<evidence type="ECO:0000256" key="7">
    <source>
        <dbReference type="SAM" id="MobiDB-lite"/>
    </source>
</evidence>
<evidence type="ECO:0000256" key="6">
    <source>
        <dbReference type="RuleBase" id="RU003423"/>
    </source>
</evidence>
<evidence type="ECO:0000256" key="1">
    <source>
        <dbReference type="ARBA" id="ARBA00001938"/>
    </source>
</evidence>
<evidence type="ECO:0000256" key="5">
    <source>
        <dbReference type="ARBA" id="ARBA00023315"/>
    </source>
</evidence>
<organism evidence="10 11">
    <name type="scientific">Leptospira gomenensis</name>
    <dbReference type="NCBI Taxonomy" id="2484974"/>
    <lineage>
        <taxon>Bacteria</taxon>
        <taxon>Pseudomonadati</taxon>
        <taxon>Spirochaetota</taxon>
        <taxon>Spirochaetia</taxon>
        <taxon>Leptospirales</taxon>
        <taxon>Leptospiraceae</taxon>
        <taxon>Leptospira</taxon>
    </lineage>
</organism>
<dbReference type="Pfam" id="PF02817">
    <property type="entry name" value="E3_binding"/>
    <property type="match status" value="1"/>
</dbReference>
<dbReference type="EMBL" id="RQFA01000028">
    <property type="protein sequence ID" value="TGK35484.1"/>
    <property type="molecule type" value="Genomic_DNA"/>
</dbReference>
<dbReference type="EC" id="2.3.1.-" evidence="6"/>
<dbReference type="InterPro" id="IPR000089">
    <property type="entry name" value="Biotin_lipoyl"/>
</dbReference>
<sequence length="478" mass="50410">MAKIAEMTQLSPTMSEGKIVRWLKQKGDAVSPGEIIAEVETDKAVMEMEAFETGILLEVLAPEGSLLPVGAPVAIIGKSGEDVSALVETAKKSIPVKKEGSAAPSQTPTSAPGSSSATTPTSSAQTQSGTSSSSATSSVGAGKIPETKTNVSLSQGAENKGITANEERSSGFKTPSSFGAEESEYSPVRTARDGRPIKASPLAKNLAIQMGVDLGEVIGSGPGGRIIKRDILSYQESGGGKQGSLGARQDRKLEITGMRKTIASRLAHSTSTIPHFYLTMELDAGPISDLRTSFNKDLGLEGHEKVSVNDLILKACAFSLSQVPEVNSSWREDHILQHGRIDVGVAVSIEGGLITPYIRNADRKTVLEISSEIKELASRARDRKLKPGEYTDGTFTVSNLGMYGISSFTAVINEPEAAILAVGALVEKPVLKSGNVVPGKILNVTLSCDHRVIDGATGARFLSIFRDFIEHPLRLLTG</sequence>
<dbReference type="SUPFAM" id="SSF47005">
    <property type="entry name" value="Peripheral subunit-binding domain of 2-oxo acid dehydrogenase complex"/>
    <property type="match status" value="1"/>
</dbReference>
<dbReference type="Pfam" id="PF00198">
    <property type="entry name" value="2-oxoacid_dh"/>
    <property type="match status" value="1"/>
</dbReference>
<keyword evidence="5 6" id="KW-0012">Acyltransferase</keyword>
<dbReference type="SUPFAM" id="SSF51230">
    <property type="entry name" value="Single hybrid motif"/>
    <property type="match status" value="1"/>
</dbReference>
<feature type="compositionally biased region" description="Polar residues" evidence="7">
    <location>
        <begin position="147"/>
        <end position="157"/>
    </location>
</feature>
<feature type="domain" description="Peripheral subunit-binding (PSBD)" evidence="9">
    <location>
        <begin position="198"/>
        <end position="235"/>
    </location>
</feature>
<dbReference type="Proteomes" id="UP000298277">
    <property type="component" value="Unassembled WGS sequence"/>
</dbReference>
<keyword evidence="3 6" id="KW-0808">Transferase</keyword>
<dbReference type="AlphaFoldDB" id="A0A5F1Z0R5"/>
<gene>
    <name evidence="10" type="ORF">EHQ17_05990</name>
</gene>
<evidence type="ECO:0000259" key="9">
    <source>
        <dbReference type="PROSITE" id="PS51826"/>
    </source>
</evidence>
<dbReference type="Gene3D" id="4.10.320.10">
    <property type="entry name" value="E3-binding domain"/>
    <property type="match status" value="1"/>
</dbReference>
<evidence type="ECO:0000256" key="4">
    <source>
        <dbReference type="ARBA" id="ARBA00022823"/>
    </source>
</evidence>
<dbReference type="InterPro" id="IPR023213">
    <property type="entry name" value="CAT-like_dom_sf"/>
</dbReference>
<feature type="compositionally biased region" description="Low complexity" evidence="7">
    <location>
        <begin position="101"/>
        <end position="138"/>
    </location>
</feature>
<dbReference type="OrthoDB" id="9805770at2"/>
<reference evidence="10" key="1">
    <citation type="journal article" date="2019" name="PLoS Negl. Trop. Dis.">
        <title>Revisiting the worldwide diversity of Leptospira species in the environment.</title>
        <authorList>
            <person name="Vincent A.T."/>
            <person name="Schiettekatte O."/>
            <person name="Bourhy P."/>
            <person name="Veyrier F.J."/>
            <person name="Picardeau M."/>
        </authorList>
    </citation>
    <scope>NUCLEOTIDE SEQUENCE [LARGE SCALE GENOMIC DNA]</scope>
    <source>
        <strain evidence="10">201800299</strain>
    </source>
</reference>
<dbReference type="FunFam" id="3.30.559.10:FF:000007">
    <property type="entry name" value="Dihydrolipoamide acetyltransferase component of pyruvate dehydrogenase complex"/>
    <property type="match status" value="1"/>
</dbReference>
<dbReference type="GO" id="GO:0045254">
    <property type="term" value="C:pyruvate dehydrogenase complex"/>
    <property type="evidence" value="ECO:0007669"/>
    <property type="project" value="InterPro"/>
</dbReference>
<keyword evidence="11" id="KW-1185">Reference proteome</keyword>
<dbReference type="InterPro" id="IPR036625">
    <property type="entry name" value="E3-bd_dom_sf"/>
</dbReference>
<comment type="similarity">
    <text evidence="2 6">Belongs to the 2-oxoacid dehydrogenase family.</text>
</comment>
<dbReference type="Pfam" id="PF00364">
    <property type="entry name" value="Biotin_lipoyl"/>
    <property type="match status" value="1"/>
</dbReference>